<gene>
    <name evidence="2" type="ORF">WMY93_008622</name>
</gene>
<dbReference type="PANTHER" id="PTHR45703:SF8">
    <property type="entry name" value="DYNEINS HEAVY CHAIN"/>
    <property type="match status" value="1"/>
</dbReference>
<dbReference type="GO" id="GO:0045505">
    <property type="term" value="F:dynein intermediate chain binding"/>
    <property type="evidence" value="ECO:0007669"/>
    <property type="project" value="InterPro"/>
</dbReference>
<dbReference type="InterPro" id="IPR026983">
    <property type="entry name" value="DHC"/>
</dbReference>
<evidence type="ECO:0000313" key="2">
    <source>
        <dbReference type="EMBL" id="KAK7926312.1"/>
    </source>
</evidence>
<name>A0AAW0PJI5_9GOBI</name>
<dbReference type="EMBL" id="JBBPFD010000005">
    <property type="protein sequence ID" value="KAK7926312.1"/>
    <property type="molecule type" value="Genomic_DNA"/>
</dbReference>
<evidence type="ECO:0000313" key="3">
    <source>
        <dbReference type="Proteomes" id="UP001460270"/>
    </source>
</evidence>
<dbReference type="GO" id="GO:0007018">
    <property type="term" value="P:microtubule-based movement"/>
    <property type="evidence" value="ECO:0007669"/>
    <property type="project" value="InterPro"/>
</dbReference>
<protein>
    <submittedName>
        <fullName evidence="2">Uncharacterized protein</fullName>
    </submittedName>
</protein>
<sequence length="223" mass="25187">MPSDLSAAGEILSVEQSLQAIVAELYKASDLVPRISARRDTNYQPSLKQSSVLNALEQTVMSNAKKASEKAEQLRAELNQKYGRLWTRNRADAIREFMTYGRQLGPDEHDVDEAPPTLKEFKREVQNLQGIRSKLNAIDDITVLQGWLQVDLRPFRDSVMSLADEWSHMFTDRLLQKPEDSLQKVPLETEDQPESSFPLTETLLLLESSGVELPPSMAAHIHC</sequence>
<reference evidence="3" key="1">
    <citation type="submission" date="2024-04" db="EMBL/GenBank/DDBJ databases">
        <title>Salinicola lusitanus LLJ914,a marine bacterium isolated from the Okinawa Trough.</title>
        <authorList>
            <person name="Li J."/>
        </authorList>
    </citation>
    <scope>NUCLEOTIDE SEQUENCE [LARGE SCALE GENOMIC DNA]</scope>
</reference>
<dbReference type="PANTHER" id="PTHR45703">
    <property type="entry name" value="DYNEIN HEAVY CHAIN"/>
    <property type="match status" value="1"/>
</dbReference>
<proteinExistence type="predicted"/>
<feature type="coiled-coil region" evidence="1">
    <location>
        <begin position="57"/>
        <end position="84"/>
    </location>
</feature>
<accession>A0AAW0PJI5</accession>
<keyword evidence="1" id="KW-0175">Coiled coil</keyword>
<dbReference type="AlphaFoldDB" id="A0AAW0PJI5"/>
<dbReference type="GO" id="GO:0030286">
    <property type="term" value="C:dynein complex"/>
    <property type="evidence" value="ECO:0007669"/>
    <property type="project" value="InterPro"/>
</dbReference>
<comment type="caution">
    <text evidence="2">The sequence shown here is derived from an EMBL/GenBank/DDBJ whole genome shotgun (WGS) entry which is preliminary data.</text>
</comment>
<dbReference type="Proteomes" id="UP001460270">
    <property type="component" value="Unassembled WGS sequence"/>
</dbReference>
<dbReference type="GO" id="GO:0051959">
    <property type="term" value="F:dynein light intermediate chain binding"/>
    <property type="evidence" value="ECO:0007669"/>
    <property type="project" value="InterPro"/>
</dbReference>
<evidence type="ECO:0000256" key="1">
    <source>
        <dbReference type="SAM" id="Coils"/>
    </source>
</evidence>
<organism evidence="2 3">
    <name type="scientific">Mugilogobius chulae</name>
    <name type="common">yellowstripe goby</name>
    <dbReference type="NCBI Taxonomy" id="88201"/>
    <lineage>
        <taxon>Eukaryota</taxon>
        <taxon>Metazoa</taxon>
        <taxon>Chordata</taxon>
        <taxon>Craniata</taxon>
        <taxon>Vertebrata</taxon>
        <taxon>Euteleostomi</taxon>
        <taxon>Actinopterygii</taxon>
        <taxon>Neopterygii</taxon>
        <taxon>Teleostei</taxon>
        <taxon>Neoteleostei</taxon>
        <taxon>Acanthomorphata</taxon>
        <taxon>Gobiaria</taxon>
        <taxon>Gobiiformes</taxon>
        <taxon>Gobioidei</taxon>
        <taxon>Gobiidae</taxon>
        <taxon>Gobionellinae</taxon>
        <taxon>Mugilogobius</taxon>
    </lineage>
</organism>
<keyword evidence="3" id="KW-1185">Reference proteome</keyword>